<evidence type="ECO:0000313" key="7">
    <source>
        <dbReference type="Proteomes" id="UP000249818"/>
    </source>
</evidence>
<dbReference type="Pfam" id="PF10343">
    <property type="entry name" value="Q_salvage"/>
    <property type="match status" value="1"/>
</dbReference>
<dbReference type="EMBL" id="LS483254">
    <property type="protein sequence ID" value="SQD93151.1"/>
    <property type="molecule type" value="Genomic_DNA"/>
</dbReference>
<gene>
    <name evidence="6" type="ORF">BARAN1_1127</name>
</gene>
<dbReference type="PANTHER" id="PTHR21314:SF0">
    <property type="entry name" value="QUEUOSINE 5'-PHOSPHATE N-GLYCOSYLASE_HYDROLASE"/>
    <property type="match status" value="1"/>
</dbReference>
<keyword evidence="1" id="KW-0378">Hydrolase</keyword>
<evidence type="ECO:0000256" key="5">
    <source>
        <dbReference type="ARBA" id="ARBA00048204"/>
    </source>
</evidence>
<protein>
    <recommendedName>
        <fullName evidence="3">Queuosine 5'-phosphate N-glycosylase/hydrolase</fullName>
    </recommendedName>
    <alternativeName>
        <fullName evidence="4">Queuosine-nucleotide N-glycosylase/hydrolase</fullName>
    </alternativeName>
</protein>
<evidence type="ECO:0000313" key="6">
    <source>
        <dbReference type="EMBL" id="SQD93151.1"/>
    </source>
</evidence>
<organism evidence="6 7">
    <name type="scientific">Candidatus Bipolaricaulis anaerobius</name>
    <dbReference type="NCBI Taxonomy" id="2026885"/>
    <lineage>
        <taxon>Bacteria</taxon>
        <taxon>Candidatus Bipolaricaulota</taxon>
        <taxon>Candidatus Bipolaricaulia</taxon>
        <taxon>Candidatus Bipolaricaulales</taxon>
        <taxon>Candidatus Bipolaricaulaceae</taxon>
        <taxon>Candidatus Bipolaricaulis</taxon>
    </lineage>
</organism>
<comment type="catalytic activity">
    <reaction evidence="5">
        <text>queuosine 5'-phosphate + H2O = queuine + D-ribose 5-phosphate</text>
        <dbReference type="Rhea" id="RHEA:75387"/>
        <dbReference type="ChEBI" id="CHEBI:15377"/>
        <dbReference type="ChEBI" id="CHEBI:17433"/>
        <dbReference type="ChEBI" id="CHEBI:78346"/>
        <dbReference type="ChEBI" id="CHEBI:194371"/>
    </reaction>
    <physiologicalReaction direction="left-to-right" evidence="5">
        <dbReference type="Rhea" id="RHEA:75388"/>
    </physiologicalReaction>
</comment>
<dbReference type="PANTHER" id="PTHR21314">
    <property type="entry name" value="QUEUOSINE 5'-PHOSPHATE N-GLYCOSYLASE_HYDROLASE-RELATED"/>
    <property type="match status" value="1"/>
</dbReference>
<accession>A0A2X3KKJ9</accession>
<dbReference type="InterPro" id="IPR019438">
    <property type="entry name" value="Q_salvage"/>
</dbReference>
<evidence type="ECO:0000256" key="4">
    <source>
        <dbReference type="ARBA" id="ARBA00035393"/>
    </source>
</evidence>
<comment type="similarity">
    <text evidence="2">Belongs to the QNG1 protein family.</text>
</comment>
<sequence>MENPVRAGSQWIMRAARWVRADFDGIAALATKLRDVPPVGWEGRYHFRGEEELTLRYLLALDALNFCFWPPSPATGEKWSVPGPGGGRLTGYFALAYALRQVAEADPSFFAPAALRRIGRDRVRDALGEIPLLPWRVRALQEVGEALFRFGSAQGFFARAQGSCRRLVELVTAHLPLFRDAALYRGREVLFHKRAQILCADLAGTFGGEGPGALRDLGWLTAFADYKLPQLLAAHGALVLHPTLAGRIRRLIPLAAGSPEEVELRAATVMAVEELTSTLRAGGRSVLPCEVDWMLWNLAQDRLPIPHPRVLTPFY</sequence>
<evidence type="ECO:0000256" key="3">
    <source>
        <dbReference type="ARBA" id="ARBA00035306"/>
    </source>
</evidence>
<dbReference type="GO" id="GO:0016787">
    <property type="term" value="F:hydrolase activity"/>
    <property type="evidence" value="ECO:0007669"/>
    <property type="project" value="UniProtKB-KW"/>
</dbReference>
<dbReference type="AlphaFoldDB" id="A0A2X3KKJ9"/>
<evidence type="ECO:0000256" key="2">
    <source>
        <dbReference type="ARBA" id="ARBA00035119"/>
    </source>
</evidence>
<dbReference type="KEGG" id="bana:BARAN1_1127"/>
<dbReference type="Proteomes" id="UP000249818">
    <property type="component" value="Chromosome BARAN1"/>
</dbReference>
<name>A0A2X3KKJ9_9BACT</name>
<proteinExistence type="inferred from homology"/>
<reference evidence="7" key="1">
    <citation type="submission" date="2018-05" db="EMBL/GenBank/DDBJ databases">
        <authorList>
            <person name="Hao L."/>
        </authorList>
    </citation>
    <scope>NUCLEOTIDE SEQUENCE [LARGE SCALE GENOMIC DNA]</scope>
</reference>
<keyword evidence="7" id="KW-1185">Reference proteome</keyword>
<dbReference type="GO" id="GO:0006400">
    <property type="term" value="P:tRNA modification"/>
    <property type="evidence" value="ECO:0007669"/>
    <property type="project" value="TreeGrafter"/>
</dbReference>
<evidence type="ECO:0000256" key="1">
    <source>
        <dbReference type="ARBA" id="ARBA00022801"/>
    </source>
</evidence>